<comment type="caution">
    <text evidence="1">The sequence shown here is derived from an EMBL/GenBank/DDBJ whole genome shotgun (WGS) entry which is preliminary data.</text>
</comment>
<keyword evidence="2" id="KW-1185">Reference proteome</keyword>
<dbReference type="EMBL" id="JASPKY010000348">
    <property type="protein sequence ID" value="KAK9704516.1"/>
    <property type="molecule type" value="Genomic_DNA"/>
</dbReference>
<sequence>MGENQGELAAQKTKAAILNSNFSFDPAGTRIAPKRELKYLGVVLNYRMTYGPRIKYLTEKTQAAHIKIVPNIGGPGTRGRREIVPNIGGPGTTNDKGEERFCMESCNHNGDYKRHREVLKTDLGSPVFYSTCASLLNFGSLVSKGLNLVTAESVAFCTVVYPRSRI</sequence>
<dbReference type="AlphaFoldDB" id="A0AAW1JL09"/>
<reference evidence="1 2" key="1">
    <citation type="journal article" date="2024" name="BMC Genomics">
        <title>De novo assembly and annotation of Popillia japonica's genome with initial clues to its potential as an invasive pest.</title>
        <authorList>
            <person name="Cucini C."/>
            <person name="Boschi S."/>
            <person name="Funari R."/>
            <person name="Cardaioli E."/>
            <person name="Iannotti N."/>
            <person name="Marturano G."/>
            <person name="Paoli F."/>
            <person name="Bruttini M."/>
            <person name="Carapelli A."/>
            <person name="Frati F."/>
            <person name="Nardi F."/>
        </authorList>
    </citation>
    <scope>NUCLEOTIDE SEQUENCE [LARGE SCALE GENOMIC DNA]</scope>
    <source>
        <strain evidence="1">DMR45628</strain>
    </source>
</reference>
<evidence type="ECO:0000313" key="1">
    <source>
        <dbReference type="EMBL" id="KAK9704516.1"/>
    </source>
</evidence>
<proteinExistence type="predicted"/>
<evidence type="ECO:0000313" key="2">
    <source>
        <dbReference type="Proteomes" id="UP001458880"/>
    </source>
</evidence>
<dbReference type="Proteomes" id="UP001458880">
    <property type="component" value="Unassembled WGS sequence"/>
</dbReference>
<name>A0AAW1JL09_POPJA</name>
<protein>
    <submittedName>
        <fullName evidence="1">Uncharacterized protein</fullName>
    </submittedName>
</protein>
<gene>
    <name evidence="1" type="ORF">QE152_g27810</name>
</gene>
<accession>A0AAW1JL09</accession>
<organism evidence="1 2">
    <name type="scientific">Popillia japonica</name>
    <name type="common">Japanese beetle</name>
    <dbReference type="NCBI Taxonomy" id="7064"/>
    <lineage>
        <taxon>Eukaryota</taxon>
        <taxon>Metazoa</taxon>
        <taxon>Ecdysozoa</taxon>
        <taxon>Arthropoda</taxon>
        <taxon>Hexapoda</taxon>
        <taxon>Insecta</taxon>
        <taxon>Pterygota</taxon>
        <taxon>Neoptera</taxon>
        <taxon>Endopterygota</taxon>
        <taxon>Coleoptera</taxon>
        <taxon>Polyphaga</taxon>
        <taxon>Scarabaeiformia</taxon>
        <taxon>Scarabaeidae</taxon>
        <taxon>Rutelinae</taxon>
        <taxon>Popillia</taxon>
    </lineage>
</organism>